<feature type="chain" id="PRO_5011622338" description="Beta/Gamma crystallin" evidence="1">
    <location>
        <begin position="27"/>
        <end position="157"/>
    </location>
</feature>
<evidence type="ECO:0000313" key="2">
    <source>
        <dbReference type="EMBL" id="SEF37488.1"/>
    </source>
</evidence>
<dbReference type="RefSeq" id="WP_086677195.1">
    <property type="nucleotide sequence ID" value="NZ_FNUJ01000014.1"/>
</dbReference>
<reference evidence="3" key="1">
    <citation type="submission" date="2016-10" db="EMBL/GenBank/DDBJ databases">
        <authorList>
            <person name="Varghese N."/>
            <person name="Submissions S."/>
        </authorList>
    </citation>
    <scope>NUCLEOTIDE SEQUENCE [LARGE SCALE GENOMIC DNA]</scope>
    <source>
        <strain evidence="3">DSM 44654</strain>
    </source>
</reference>
<dbReference type="OrthoDB" id="3695507at2"/>
<dbReference type="AlphaFoldDB" id="A0A1H5RID3"/>
<feature type="signal peptide" evidence="1">
    <location>
        <begin position="1"/>
        <end position="26"/>
    </location>
</feature>
<gene>
    <name evidence="2" type="ORF">SAMN05421837_11448</name>
</gene>
<evidence type="ECO:0000313" key="3">
    <source>
        <dbReference type="Proteomes" id="UP000198878"/>
    </source>
</evidence>
<protein>
    <recommendedName>
        <fullName evidence="4">Beta/Gamma crystallin</fullName>
    </recommendedName>
</protein>
<dbReference type="Proteomes" id="UP000198878">
    <property type="component" value="Unassembled WGS sequence"/>
</dbReference>
<accession>A0A1H5RID3</accession>
<name>A0A1H5RID3_9PSEU</name>
<sequence>MNYIRSLLVALGLMTIAVTMSAPAQAQTSDTRGAAPAVGAAAVTTESAPATTTCETAGAGSVTHFTLYYFTGYVGRCITFYGFQSCTSGYTDNEGLYDLRLYDGWDNETMSVHTYHLCDVRFYDSYNCPSQGVQTGWIDNSADLGSWSNRASCVLVS</sequence>
<evidence type="ECO:0000256" key="1">
    <source>
        <dbReference type="SAM" id="SignalP"/>
    </source>
</evidence>
<organism evidence="2 3">
    <name type="scientific">Amycolatopsis pretoriensis</name>
    <dbReference type="NCBI Taxonomy" id="218821"/>
    <lineage>
        <taxon>Bacteria</taxon>
        <taxon>Bacillati</taxon>
        <taxon>Actinomycetota</taxon>
        <taxon>Actinomycetes</taxon>
        <taxon>Pseudonocardiales</taxon>
        <taxon>Pseudonocardiaceae</taxon>
        <taxon>Amycolatopsis</taxon>
    </lineage>
</organism>
<dbReference type="EMBL" id="FNUJ01000014">
    <property type="protein sequence ID" value="SEF37488.1"/>
    <property type="molecule type" value="Genomic_DNA"/>
</dbReference>
<keyword evidence="1" id="KW-0732">Signal</keyword>
<proteinExistence type="predicted"/>
<evidence type="ECO:0008006" key="4">
    <source>
        <dbReference type="Google" id="ProtNLM"/>
    </source>
</evidence>
<keyword evidence="3" id="KW-1185">Reference proteome</keyword>